<comment type="subcellular location">
    <subcellularLocation>
        <location evidence="1">Cell membrane</location>
        <topology evidence="1">Multi-pass membrane protein</topology>
    </subcellularLocation>
</comment>
<feature type="binding site" evidence="8">
    <location>
        <position position="382"/>
    </location>
    <ligand>
        <name>Mn(2+)</name>
        <dbReference type="ChEBI" id="CHEBI:29035"/>
    </ligand>
</feature>
<dbReference type="RefSeq" id="WP_060544144.1">
    <property type="nucleotide sequence ID" value="NZ_CP013195.1"/>
</dbReference>
<evidence type="ECO:0000313" key="12">
    <source>
        <dbReference type="Proteomes" id="UP000056252"/>
    </source>
</evidence>
<dbReference type="InterPro" id="IPR017850">
    <property type="entry name" value="Alkaline_phosphatase_core_sf"/>
</dbReference>
<evidence type="ECO:0000256" key="2">
    <source>
        <dbReference type="ARBA" id="ARBA00022475"/>
    </source>
</evidence>
<evidence type="ECO:0000256" key="6">
    <source>
        <dbReference type="PIRSR" id="PIRSR005091-1"/>
    </source>
</evidence>
<dbReference type="PANTHER" id="PTHR47371:SF3">
    <property type="entry name" value="PHOSPHOGLYCEROL TRANSFERASE I"/>
    <property type="match status" value="1"/>
</dbReference>
<evidence type="ECO:0000256" key="3">
    <source>
        <dbReference type="ARBA" id="ARBA00022692"/>
    </source>
</evidence>
<dbReference type="SUPFAM" id="SSF53649">
    <property type="entry name" value="Alkaline phosphatase-like"/>
    <property type="match status" value="1"/>
</dbReference>
<dbReference type="eggNOG" id="COG1368">
    <property type="taxonomic scope" value="Bacteria"/>
</dbReference>
<evidence type="ECO:0000256" key="8">
    <source>
        <dbReference type="PIRSR" id="PIRSR005091-3"/>
    </source>
</evidence>
<feature type="transmembrane region" description="Helical" evidence="9">
    <location>
        <begin position="124"/>
        <end position="142"/>
    </location>
</feature>
<dbReference type="AlphaFoldDB" id="A0A0S2KJ86"/>
<proteinExistence type="predicted"/>
<dbReference type="Pfam" id="PF00884">
    <property type="entry name" value="Sulfatase"/>
    <property type="match status" value="1"/>
</dbReference>
<keyword evidence="2" id="KW-1003">Cell membrane</keyword>
<dbReference type="InterPro" id="IPR050448">
    <property type="entry name" value="OpgB/LTA_synthase_biosynth"/>
</dbReference>
<keyword evidence="3 9" id="KW-0812">Transmembrane</keyword>
<evidence type="ECO:0000313" key="11">
    <source>
        <dbReference type="EMBL" id="ALO48079.1"/>
    </source>
</evidence>
<dbReference type="CDD" id="cd16015">
    <property type="entry name" value="LTA_synthase"/>
    <property type="match status" value="1"/>
</dbReference>
<feature type="binding site" evidence="8">
    <location>
        <position position="554"/>
    </location>
    <ligand>
        <name>Mn(2+)</name>
        <dbReference type="ChEBI" id="CHEBI:29035"/>
    </ligand>
</feature>
<dbReference type="OrthoDB" id="9777768at2"/>
<feature type="domain" description="Sulfatase N-terminal" evidence="10">
    <location>
        <begin position="335"/>
        <end position="605"/>
    </location>
</feature>
<evidence type="ECO:0000256" key="5">
    <source>
        <dbReference type="ARBA" id="ARBA00023136"/>
    </source>
</evidence>
<keyword evidence="4 9" id="KW-1133">Transmembrane helix</keyword>
<dbReference type="InterPro" id="IPR012160">
    <property type="entry name" value="LtaS-like"/>
</dbReference>
<dbReference type="Proteomes" id="UP000056252">
    <property type="component" value="Chromosome"/>
</dbReference>
<dbReference type="STRING" id="76123.AS203_02360"/>
<gene>
    <name evidence="11" type="ORF">AS203_02360</name>
</gene>
<feature type="transmembrane region" description="Helical" evidence="9">
    <location>
        <begin position="236"/>
        <end position="259"/>
    </location>
</feature>
<dbReference type="PANTHER" id="PTHR47371">
    <property type="entry name" value="LIPOTEICHOIC ACID SYNTHASE"/>
    <property type="match status" value="1"/>
</dbReference>
<keyword evidence="7" id="KW-0479">Metal-binding</keyword>
<dbReference type="GO" id="GO:0005886">
    <property type="term" value="C:plasma membrane"/>
    <property type="evidence" value="ECO:0007669"/>
    <property type="project" value="UniProtKB-SubCell"/>
</dbReference>
<dbReference type="Gene3D" id="3.30.1120.80">
    <property type="match status" value="1"/>
</dbReference>
<accession>A0A0S2KJ86</accession>
<feature type="transmembrane region" description="Helical" evidence="9">
    <location>
        <begin position="53"/>
        <end position="80"/>
    </location>
</feature>
<feature type="transmembrane region" description="Helical" evidence="9">
    <location>
        <begin position="205"/>
        <end position="224"/>
    </location>
</feature>
<dbReference type="InterPro" id="IPR000917">
    <property type="entry name" value="Sulfatase_N"/>
</dbReference>
<dbReference type="KEGG" id="peo:AS203_02360"/>
<reference evidence="12" key="1">
    <citation type="submission" date="2015-11" db="EMBL/GenBank/DDBJ databases">
        <authorList>
            <person name="Holder M.E."/>
            <person name="Ajami N.J."/>
            <person name="Petrosino J.F."/>
        </authorList>
    </citation>
    <scope>NUCLEOTIDE SEQUENCE [LARGE SCALE GENOMIC DNA]</scope>
    <source>
        <strain evidence="12">F0113</strain>
    </source>
</reference>
<keyword evidence="12" id="KW-1185">Reference proteome</keyword>
<evidence type="ECO:0000256" key="4">
    <source>
        <dbReference type="ARBA" id="ARBA00022989"/>
    </source>
</evidence>
<organism evidence="11 12">
    <name type="scientific">Hoylesella enoeca</name>
    <dbReference type="NCBI Taxonomy" id="76123"/>
    <lineage>
        <taxon>Bacteria</taxon>
        <taxon>Pseudomonadati</taxon>
        <taxon>Bacteroidota</taxon>
        <taxon>Bacteroidia</taxon>
        <taxon>Bacteroidales</taxon>
        <taxon>Prevotellaceae</taxon>
        <taxon>Hoylesella</taxon>
    </lineage>
</organism>
<feature type="transmembrane region" description="Helical" evidence="9">
    <location>
        <begin position="92"/>
        <end position="109"/>
    </location>
</feature>
<feature type="binding site" evidence="8">
    <location>
        <position position="342"/>
    </location>
    <ligand>
        <name>Mn(2+)</name>
        <dbReference type="ChEBI" id="CHEBI:29035"/>
    </ligand>
</feature>
<protein>
    <submittedName>
        <fullName evidence="11">Sulfatase</fullName>
    </submittedName>
</protein>
<evidence type="ECO:0000259" key="10">
    <source>
        <dbReference type="Pfam" id="PF00884"/>
    </source>
</evidence>
<feature type="transmembrane region" description="Helical" evidence="9">
    <location>
        <begin position="154"/>
        <end position="176"/>
    </location>
</feature>
<dbReference type="Gene3D" id="3.40.720.10">
    <property type="entry name" value="Alkaline Phosphatase, subunit A"/>
    <property type="match status" value="1"/>
</dbReference>
<feature type="binding site" evidence="8">
    <location>
        <position position="555"/>
    </location>
    <ligand>
        <name>Mn(2+)</name>
        <dbReference type="ChEBI" id="CHEBI:29035"/>
    </ligand>
</feature>
<dbReference type="PIRSF" id="PIRSF005091">
    <property type="entry name" value="Mmb_sulf_HI1246"/>
    <property type="match status" value="1"/>
</dbReference>
<feature type="active site" evidence="6">
    <location>
        <position position="382"/>
    </location>
</feature>
<dbReference type="GO" id="GO:0046872">
    <property type="term" value="F:metal ion binding"/>
    <property type="evidence" value="ECO:0007669"/>
    <property type="project" value="UniProtKB-KW"/>
</dbReference>
<dbReference type="EMBL" id="CP013195">
    <property type="protein sequence ID" value="ALO48079.1"/>
    <property type="molecule type" value="Genomic_DNA"/>
</dbReference>
<sequence length="695" mass="79297">MKAHFFQEGSVRRRNPVFLMMCKFLKAYLAVGFLLRIILMLTTPSDAGLTFGSVFRCLGVGILADFGMGILLTVPLMILYLGLNEVKYGRKTGLVINVLLLVAFLYSYWPQSIFYQYGGGAPKVAHLFLGWKLLSFSFRHFIPRIRMVWRRLSLYFAWAVYVFLMLVVAVGEYLFWQEFGVRYNFIAVDYLVYTHEVIGNIMESYAIMPLSAVLLMLSVGIIYGQSRKERFKLEKLYGPKLLAVHLGIYLLFCAVGYGITVSTHSLSSQNQYVTQLEQNGACDFVIAFQSSRLDYDRFYAMLPEQKCKTLYRQLAGLDMQGEKSIGDSLQPQRCNIVLITVESLSADFLKRYGNKEQITPNIDRLMDQSLVFDRLYANGNRTVRGLEALSLCIPPSAGESIIKQKNNRMGSLSVGDVLRKQGYLVQYLYGGDSYFDNMGDFFSHNGYQVIDRSSINQHDITFSNIWGVCDEDIFNKGLKVFDDNAKRKRPFFAQFMTTSNHRPYTYPDGKIKVDGDKNTREAAVKYTDYAIGKFIRDASRKPWFGNTVFVIIADHCASSAGKTSLPIDRYHIPGFIYSPGRIAPKSVDKVCSQIDVMPTLFALLHLRCRVRFAGQDILSPSFHSRAFMATYQDLGYLENNRLTILSPVKKITQYDVTPLADGTFEETPTHRPQPSLIMKAQAYYQYTNLYLRKNR</sequence>
<evidence type="ECO:0000256" key="1">
    <source>
        <dbReference type="ARBA" id="ARBA00004651"/>
    </source>
</evidence>
<keyword evidence="7" id="KW-0464">Manganese</keyword>
<feature type="transmembrane region" description="Helical" evidence="9">
    <location>
        <begin position="21"/>
        <end position="41"/>
    </location>
</feature>
<keyword evidence="5 9" id="KW-0472">Membrane</keyword>
<evidence type="ECO:0000256" key="7">
    <source>
        <dbReference type="PIRSR" id="PIRSR005091-2"/>
    </source>
</evidence>
<name>A0A0S2KJ86_9BACT</name>
<evidence type="ECO:0000256" key="9">
    <source>
        <dbReference type="SAM" id="Phobius"/>
    </source>
</evidence>
<feature type="binding site" evidence="7">
    <location>
        <position position="501"/>
    </location>
    <ligand>
        <name>substrate</name>
    </ligand>
</feature>